<dbReference type="RefSeq" id="WP_369694271.1">
    <property type="nucleotide sequence ID" value="NZ_JALXFV010000011.1"/>
</dbReference>
<dbReference type="InterPro" id="IPR041025">
    <property type="entry name" value="HNH_repeat"/>
</dbReference>
<dbReference type="EMBL" id="JBHUDC010000011">
    <property type="protein sequence ID" value="MFD1515747.1"/>
    <property type="molecule type" value="Genomic_DNA"/>
</dbReference>
<keyword evidence="6" id="KW-1185">Reference proteome</keyword>
<feature type="region of interest" description="Disordered" evidence="3">
    <location>
        <begin position="64"/>
        <end position="83"/>
    </location>
</feature>
<dbReference type="SMART" id="SM00507">
    <property type="entry name" value="HNHc"/>
    <property type="match status" value="1"/>
</dbReference>
<dbReference type="PROSITE" id="PS00028">
    <property type="entry name" value="ZINC_FINGER_C2H2_1"/>
    <property type="match status" value="1"/>
</dbReference>
<reference evidence="5 6" key="1">
    <citation type="journal article" date="2019" name="Int. J. Syst. Evol. Microbiol.">
        <title>The Global Catalogue of Microorganisms (GCM) 10K type strain sequencing project: providing services to taxonomists for standard genome sequencing and annotation.</title>
        <authorList>
            <consortium name="The Broad Institute Genomics Platform"/>
            <consortium name="The Broad Institute Genome Sequencing Center for Infectious Disease"/>
            <person name="Wu L."/>
            <person name="Ma J."/>
        </authorList>
    </citation>
    <scope>NUCLEOTIDE SEQUENCE [LARGE SCALE GENOMIC DNA]</scope>
    <source>
        <strain evidence="5 6">CGMCC 1.12563</strain>
    </source>
</reference>
<dbReference type="Pfam" id="PF18780">
    <property type="entry name" value="HNH_repeat"/>
    <property type="match status" value="1"/>
</dbReference>
<name>A0ABD6B1I3_9EURY</name>
<keyword evidence="2" id="KW-0378">Hydrolase</keyword>
<dbReference type="Proteomes" id="UP001597187">
    <property type="component" value="Unassembled WGS sequence"/>
</dbReference>
<sequence>MTCQSPNRADQNDASVQCQHENCVRRFGTEWARKIHHTQVHTNGPSDEEFLAALRRLADELERTPRKKDMDLQGPHSSPTYQDRFGSWNDALERAGLEPNLVHDTARKVECDSCSRSIVRQPYKLQENEHQFCSKECYGDWKAKNPGELMLSSQTGKASPVWKGGYVSPEYGPNWRAIRRGVLNRDEHVCQSCTMTEEEHVEEYGRSLNIHHIRPVKSFESPEQSHSMANLVTLCTPCHGIYEGHQCRPITARILPREAW</sequence>
<evidence type="ECO:0000256" key="1">
    <source>
        <dbReference type="ARBA" id="ARBA00022722"/>
    </source>
</evidence>
<evidence type="ECO:0000313" key="5">
    <source>
        <dbReference type="EMBL" id="MFD1515747.1"/>
    </source>
</evidence>
<proteinExistence type="predicted"/>
<evidence type="ECO:0000313" key="6">
    <source>
        <dbReference type="Proteomes" id="UP001597187"/>
    </source>
</evidence>
<evidence type="ECO:0000256" key="3">
    <source>
        <dbReference type="SAM" id="MobiDB-lite"/>
    </source>
</evidence>
<dbReference type="AlphaFoldDB" id="A0ABD6B1I3"/>
<dbReference type="Gene3D" id="1.10.30.50">
    <property type="match status" value="1"/>
</dbReference>
<dbReference type="PANTHER" id="PTHR41286:SF1">
    <property type="entry name" value="HNH NUCLEASE YAJD-RELATED"/>
    <property type="match status" value="1"/>
</dbReference>
<accession>A0ABD6B1I3</accession>
<dbReference type="InterPro" id="IPR003615">
    <property type="entry name" value="HNH_nuc"/>
</dbReference>
<evidence type="ECO:0000256" key="2">
    <source>
        <dbReference type="ARBA" id="ARBA00022801"/>
    </source>
</evidence>
<dbReference type="InterPro" id="IPR013087">
    <property type="entry name" value="Znf_C2H2_type"/>
</dbReference>
<organism evidence="5 6">
    <name type="scientific">Halomarina rubra</name>
    <dbReference type="NCBI Taxonomy" id="2071873"/>
    <lineage>
        <taxon>Archaea</taxon>
        <taxon>Methanobacteriati</taxon>
        <taxon>Methanobacteriota</taxon>
        <taxon>Stenosarchaea group</taxon>
        <taxon>Halobacteria</taxon>
        <taxon>Halobacteriales</taxon>
        <taxon>Natronomonadaceae</taxon>
        <taxon>Halomarina</taxon>
    </lineage>
</organism>
<evidence type="ECO:0000259" key="4">
    <source>
        <dbReference type="PROSITE" id="PS00028"/>
    </source>
</evidence>
<keyword evidence="5" id="KW-0255">Endonuclease</keyword>
<dbReference type="PANTHER" id="PTHR41286">
    <property type="entry name" value="HNH NUCLEASE YAJD-RELATED"/>
    <property type="match status" value="1"/>
</dbReference>
<keyword evidence="1" id="KW-0540">Nuclease</keyword>
<protein>
    <submittedName>
        <fullName evidence="5">Homing endonuclease associated repeat-containing protein</fullName>
    </submittedName>
</protein>
<dbReference type="CDD" id="cd00085">
    <property type="entry name" value="HNHc"/>
    <property type="match status" value="1"/>
</dbReference>
<dbReference type="Pfam" id="PF01844">
    <property type="entry name" value="HNH"/>
    <property type="match status" value="1"/>
</dbReference>
<dbReference type="GO" id="GO:0004519">
    <property type="term" value="F:endonuclease activity"/>
    <property type="evidence" value="ECO:0007669"/>
    <property type="project" value="UniProtKB-KW"/>
</dbReference>
<comment type="caution">
    <text evidence="5">The sequence shown here is derived from an EMBL/GenBank/DDBJ whole genome shotgun (WGS) entry which is preliminary data.</text>
</comment>
<dbReference type="GO" id="GO:0016787">
    <property type="term" value="F:hydrolase activity"/>
    <property type="evidence" value="ECO:0007669"/>
    <property type="project" value="UniProtKB-KW"/>
</dbReference>
<gene>
    <name evidence="5" type="ORF">ACFSBT_20905</name>
</gene>
<feature type="domain" description="C2H2-type" evidence="4">
    <location>
        <begin position="18"/>
        <end position="41"/>
    </location>
</feature>
<dbReference type="InterPro" id="IPR002711">
    <property type="entry name" value="HNH"/>
</dbReference>